<proteinExistence type="predicted"/>
<feature type="transmembrane region" description="Helical" evidence="1">
    <location>
        <begin position="117"/>
        <end position="139"/>
    </location>
</feature>
<evidence type="ECO:0000259" key="2">
    <source>
        <dbReference type="Pfam" id="PF12158"/>
    </source>
</evidence>
<reference evidence="3 4" key="1">
    <citation type="submission" date="2024-09" db="EMBL/GenBank/DDBJ databases">
        <authorList>
            <person name="Sun Q."/>
            <person name="Mori K."/>
        </authorList>
    </citation>
    <scope>NUCLEOTIDE SEQUENCE [LARGE SCALE GENOMIC DNA]</scope>
    <source>
        <strain evidence="3 4">JCM 4557</strain>
    </source>
</reference>
<evidence type="ECO:0000256" key="1">
    <source>
        <dbReference type="SAM" id="Phobius"/>
    </source>
</evidence>
<dbReference type="Pfam" id="PF12158">
    <property type="entry name" value="DUF3592"/>
    <property type="match status" value="1"/>
</dbReference>
<protein>
    <submittedName>
        <fullName evidence="3">DUF3592 domain-containing protein</fullName>
    </submittedName>
</protein>
<gene>
    <name evidence="3" type="ORF">ACFH04_09550</name>
</gene>
<sequence>MQREWFFSLIPLTIGVAFLCFGVYGLRRAKALRLGGVNAKARIVRHDVERNDDGARFHYPVAAWTAQDGRACEYASRFGRGTVGSGFRVGAHVMVRYDPQAPDRFAIEGWDTRAVDLLFTVLGAVFTAGTVTALVVRLLTL</sequence>
<comment type="caution">
    <text evidence="3">The sequence shown here is derived from an EMBL/GenBank/DDBJ whole genome shotgun (WGS) entry which is preliminary data.</text>
</comment>
<accession>A0ABV6TDW0</accession>
<keyword evidence="4" id="KW-1185">Reference proteome</keyword>
<evidence type="ECO:0000313" key="4">
    <source>
        <dbReference type="Proteomes" id="UP001589887"/>
    </source>
</evidence>
<dbReference type="Proteomes" id="UP001589887">
    <property type="component" value="Unassembled WGS sequence"/>
</dbReference>
<dbReference type="EMBL" id="JBHMQV010000009">
    <property type="protein sequence ID" value="MFC0843955.1"/>
    <property type="molecule type" value="Genomic_DNA"/>
</dbReference>
<organism evidence="3 4">
    <name type="scientific">Streptomyces noboritoensis</name>
    <dbReference type="NCBI Taxonomy" id="67337"/>
    <lineage>
        <taxon>Bacteria</taxon>
        <taxon>Bacillati</taxon>
        <taxon>Actinomycetota</taxon>
        <taxon>Actinomycetes</taxon>
        <taxon>Kitasatosporales</taxon>
        <taxon>Streptomycetaceae</taxon>
        <taxon>Streptomyces</taxon>
    </lineage>
</organism>
<evidence type="ECO:0000313" key="3">
    <source>
        <dbReference type="EMBL" id="MFC0843955.1"/>
    </source>
</evidence>
<dbReference type="InterPro" id="IPR021994">
    <property type="entry name" value="DUF3592"/>
</dbReference>
<keyword evidence="1" id="KW-0472">Membrane</keyword>
<dbReference type="RefSeq" id="WP_394317834.1">
    <property type="nucleotide sequence ID" value="NZ_JBHMQV010000009.1"/>
</dbReference>
<name>A0ABV6TDW0_9ACTN</name>
<keyword evidence="1" id="KW-1133">Transmembrane helix</keyword>
<feature type="domain" description="DUF3592" evidence="2">
    <location>
        <begin position="41"/>
        <end position="110"/>
    </location>
</feature>
<keyword evidence="1" id="KW-0812">Transmembrane</keyword>
<feature type="transmembrane region" description="Helical" evidence="1">
    <location>
        <begin position="6"/>
        <end position="26"/>
    </location>
</feature>